<dbReference type="NCBIfam" id="NF033709">
    <property type="entry name" value="PorV_fam"/>
    <property type="match status" value="1"/>
</dbReference>
<proteinExistence type="predicted"/>
<sequence length="404" mass="43669">MVSIYGVLPKYILHLSMIFCSFRSFFTVFVLLWLRGLETVAQPTVNTPSSKVISGRIQTAVPFLRISPDARTGAMGDAGAATPSDPNALYANPSKIAYAKDRAAVAISYSPWLRNLTTDMYITYLSGYHKIDKKSTLGISAKYFSMGDIQLRDELFSSLGTYRPNDLAFDATYARLFGSSLALATTVRFISSNVPDGTGAEGQSSLSATALAVDVSAYHQIELIIGNRSHNIAFGINVSNIGNKLSYVNAGEKMFLPTNLKLGSALTVNPGSPQQLLIAVDLNKLLVPTPPRFNEDGDIVAGRNDDRSVASGIFGSFADAPGGLGEEISEVSVGLGLEYLLSQQLGVRGGYQYESPDKGNRQYLTAGAGYRYSSLQIDFSYLFSTIRNNPLANSLRVSLMYAFN</sequence>
<dbReference type="Proteomes" id="UP000238034">
    <property type="component" value="Unassembled WGS sequence"/>
</dbReference>
<dbReference type="EMBL" id="PVTH01000012">
    <property type="protein sequence ID" value="PRY49146.1"/>
    <property type="molecule type" value="Genomic_DNA"/>
</dbReference>
<dbReference type="NCBIfam" id="NF033710">
    <property type="entry name" value="T9SS_OM_PorV"/>
    <property type="match status" value="1"/>
</dbReference>
<name>A0A2T0TTW2_9SPHI</name>
<dbReference type="Gene3D" id="2.40.160.60">
    <property type="entry name" value="Outer membrane protein transport protein (OMPP1/FadL/TodX)"/>
    <property type="match status" value="1"/>
</dbReference>
<feature type="domain" description="Type IX secretion system protein PorV" evidence="2">
    <location>
        <begin position="57"/>
        <end position="291"/>
    </location>
</feature>
<dbReference type="AlphaFoldDB" id="A0A2T0TTW2"/>
<dbReference type="Pfam" id="PF19572">
    <property type="entry name" value="PorV"/>
    <property type="match status" value="1"/>
</dbReference>
<reference evidence="3 4" key="1">
    <citation type="submission" date="2018-03" db="EMBL/GenBank/DDBJ databases">
        <title>Genomic Encyclopedia of Type Strains, Phase III (KMG-III): the genomes of soil and plant-associated and newly described type strains.</title>
        <authorList>
            <person name="Whitman W."/>
        </authorList>
    </citation>
    <scope>NUCLEOTIDE SEQUENCE [LARGE SCALE GENOMIC DNA]</scope>
    <source>
        <strain evidence="3 4">CGMCC 1.9313</strain>
    </source>
</reference>
<keyword evidence="1" id="KW-0472">Membrane</keyword>
<evidence type="ECO:0000259" key="2">
    <source>
        <dbReference type="Pfam" id="PF19572"/>
    </source>
</evidence>
<dbReference type="InterPro" id="IPR045741">
    <property type="entry name" value="PorV"/>
</dbReference>
<keyword evidence="4" id="KW-1185">Reference proteome</keyword>
<gene>
    <name evidence="3" type="ORF">B0I27_11230</name>
</gene>
<protein>
    <recommendedName>
        <fullName evidence="2">Type IX secretion system protein PorV domain-containing protein</fullName>
    </recommendedName>
</protein>
<feature type="transmembrane region" description="Helical" evidence="1">
    <location>
        <begin position="12"/>
        <end position="34"/>
    </location>
</feature>
<accession>A0A2T0TTW2</accession>
<evidence type="ECO:0000256" key="1">
    <source>
        <dbReference type="SAM" id="Phobius"/>
    </source>
</evidence>
<keyword evidence="1" id="KW-1133">Transmembrane helix</keyword>
<comment type="caution">
    <text evidence="3">The sequence shown here is derived from an EMBL/GenBank/DDBJ whole genome shotgun (WGS) entry which is preliminary data.</text>
</comment>
<organism evidence="3 4">
    <name type="scientific">Arcticibacter pallidicorallinus</name>
    <dbReference type="NCBI Taxonomy" id="1259464"/>
    <lineage>
        <taxon>Bacteria</taxon>
        <taxon>Pseudomonadati</taxon>
        <taxon>Bacteroidota</taxon>
        <taxon>Sphingobacteriia</taxon>
        <taxon>Sphingobacteriales</taxon>
        <taxon>Sphingobacteriaceae</taxon>
        <taxon>Arcticibacter</taxon>
    </lineage>
</organism>
<evidence type="ECO:0000313" key="4">
    <source>
        <dbReference type="Proteomes" id="UP000238034"/>
    </source>
</evidence>
<keyword evidence="1" id="KW-0812">Transmembrane</keyword>
<evidence type="ECO:0000313" key="3">
    <source>
        <dbReference type="EMBL" id="PRY49146.1"/>
    </source>
</evidence>
<dbReference type="InterPro" id="IPR047799">
    <property type="entry name" value="T9SS_OM_PorV"/>
</dbReference>